<comment type="cofactor">
    <cofactor evidence="1 6">
        <name>pyridoxal 5'-phosphate</name>
        <dbReference type="ChEBI" id="CHEBI:597326"/>
    </cofactor>
</comment>
<dbReference type="EC" id="2.6.1.-" evidence="6"/>
<dbReference type="CDD" id="cd00609">
    <property type="entry name" value="AAT_like"/>
    <property type="match status" value="1"/>
</dbReference>
<dbReference type="InterPro" id="IPR015421">
    <property type="entry name" value="PyrdxlP-dep_Trfase_major"/>
</dbReference>
<evidence type="ECO:0000256" key="6">
    <source>
        <dbReference type="RuleBase" id="RU000481"/>
    </source>
</evidence>
<evidence type="ECO:0000256" key="3">
    <source>
        <dbReference type="ARBA" id="ARBA00022576"/>
    </source>
</evidence>
<dbReference type="InterPro" id="IPR050596">
    <property type="entry name" value="AspAT/PAT-like"/>
</dbReference>
<dbReference type="KEGG" id="fad:CDH04_01415"/>
<organism evidence="8 10">
    <name type="scientific">Francisella adeliensis</name>
    <dbReference type="NCBI Taxonomy" id="2007306"/>
    <lineage>
        <taxon>Bacteria</taxon>
        <taxon>Pseudomonadati</taxon>
        <taxon>Pseudomonadota</taxon>
        <taxon>Gammaproteobacteria</taxon>
        <taxon>Thiotrichales</taxon>
        <taxon>Francisellaceae</taxon>
        <taxon>Francisella</taxon>
    </lineage>
</organism>
<dbReference type="PANTHER" id="PTHR46383">
    <property type="entry name" value="ASPARTATE AMINOTRANSFERASE"/>
    <property type="match status" value="1"/>
</dbReference>
<protein>
    <recommendedName>
        <fullName evidence="6">Aminotransferase</fullName>
        <ecNumber evidence="6">2.6.1.-</ecNumber>
    </recommendedName>
</protein>
<dbReference type="EMBL" id="CP043424">
    <property type="protein sequence ID" value="QIW11386.1"/>
    <property type="molecule type" value="Genomic_DNA"/>
</dbReference>
<dbReference type="InterPro" id="IPR004839">
    <property type="entry name" value="Aminotransferase_I/II_large"/>
</dbReference>
<keyword evidence="5" id="KW-0663">Pyridoxal phosphate</keyword>
<dbReference type="GO" id="GO:0006520">
    <property type="term" value="P:amino acid metabolic process"/>
    <property type="evidence" value="ECO:0007669"/>
    <property type="project" value="InterPro"/>
</dbReference>
<dbReference type="Proteomes" id="UP000681131">
    <property type="component" value="Chromosome"/>
</dbReference>
<evidence type="ECO:0000313" key="9">
    <source>
        <dbReference type="EMBL" id="QIW11386.1"/>
    </source>
</evidence>
<dbReference type="FunFam" id="3.40.640.10:FF:000033">
    <property type="entry name" value="Aspartate aminotransferase"/>
    <property type="match status" value="1"/>
</dbReference>
<evidence type="ECO:0000313" key="10">
    <source>
        <dbReference type="Proteomes" id="UP000251120"/>
    </source>
</evidence>
<dbReference type="PANTHER" id="PTHR46383:SF1">
    <property type="entry name" value="ASPARTATE AMINOTRANSFERASE"/>
    <property type="match status" value="1"/>
</dbReference>
<gene>
    <name evidence="8" type="ORF">CDH04_01415</name>
    <name evidence="9" type="ORF">FZC43_01415</name>
</gene>
<evidence type="ECO:0000256" key="1">
    <source>
        <dbReference type="ARBA" id="ARBA00001933"/>
    </source>
</evidence>
<evidence type="ECO:0000313" key="11">
    <source>
        <dbReference type="Proteomes" id="UP000681131"/>
    </source>
</evidence>
<evidence type="ECO:0000256" key="2">
    <source>
        <dbReference type="ARBA" id="ARBA00007441"/>
    </source>
</evidence>
<accession>A0A2Z4XX27</accession>
<keyword evidence="4 6" id="KW-0808">Transferase</keyword>
<keyword evidence="3 6" id="KW-0032">Aminotransferase</keyword>
<sequence>MPIQISNRIKNINASATASMSSKVQELKDRGREILSLNVGEPGFHTPAIVKQAGIEAIQENVTQYTTVDGYKMLRQAIIDRYQTDYQIKYALDEVCVTTGAKHSLHNVFNCTINDGDEVIYMAPYWGSYPDMIKLSGGVPIVLETDIENNFEPDIDKLESLITARTKAILLNIPNNPSGTIYSKKTILAIAELMDKYPNIILISDEIYDQIYWKQTPITITQVSPHLKQRTIVVNGVSKNYAMTGWRVGYIIAPKELIQAVKKFQSQSLSCACSISQIAAATAMRLDRKDLMYMVDAYYSRICYVTDALKNIPNVQIFIPQGGFYVFVDIRKILSKMNISDEEFCLQLLEKKSVGTIHGSAFGAPGYVRISAAAEMSTLKEAISRFKNFLSTI</sequence>
<reference evidence="9 11" key="2">
    <citation type="submission" date="2019-08" db="EMBL/GenBank/DDBJ databases">
        <title>Complete genome sequences of Francisella adeliensis (FSC1325 and FSC1326).</title>
        <authorList>
            <person name="Ohrman C."/>
            <person name="Uneklint I."/>
            <person name="Vallesi A."/>
            <person name="Karlsson L."/>
            <person name="Sjodin A."/>
        </authorList>
    </citation>
    <scope>NUCLEOTIDE SEQUENCE [LARGE SCALE GENOMIC DNA]</scope>
    <source>
        <strain evidence="9 11">FSC1325</strain>
    </source>
</reference>
<dbReference type="InterPro" id="IPR004838">
    <property type="entry name" value="NHTrfase_class1_PyrdxlP-BS"/>
</dbReference>
<dbReference type="InterPro" id="IPR015424">
    <property type="entry name" value="PyrdxlP-dep_Trfase"/>
</dbReference>
<dbReference type="Proteomes" id="UP000251120">
    <property type="component" value="Chromosome"/>
</dbReference>
<evidence type="ECO:0000256" key="4">
    <source>
        <dbReference type="ARBA" id="ARBA00022679"/>
    </source>
</evidence>
<comment type="similarity">
    <text evidence="2 6">Belongs to the class-I pyridoxal-phosphate-dependent aminotransferase family.</text>
</comment>
<dbReference type="OrthoDB" id="9803354at2"/>
<proteinExistence type="inferred from homology"/>
<dbReference type="AlphaFoldDB" id="A0A2Z4XX27"/>
<dbReference type="InterPro" id="IPR015422">
    <property type="entry name" value="PyrdxlP-dep_Trfase_small"/>
</dbReference>
<evidence type="ECO:0000259" key="7">
    <source>
        <dbReference type="Pfam" id="PF00155"/>
    </source>
</evidence>
<evidence type="ECO:0000313" key="8">
    <source>
        <dbReference type="EMBL" id="AXA33158.1"/>
    </source>
</evidence>
<keyword evidence="11" id="KW-1185">Reference proteome</keyword>
<name>A0A2Z4XX27_9GAMM</name>
<dbReference type="EMBL" id="CP021781">
    <property type="protein sequence ID" value="AXA33158.1"/>
    <property type="molecule type" value="Genomic_DNA"/>
</dbReference>
<dbReference type="GO" id="GO:0008483">
    <property type="term" value="F:transaminase activity"/>
    <property type="evidence" value="ECO:0007669"/>
    <property type="project" value="UniProtKB-KW"/>
</dbReference>
<reference evidence="8 10" key="1">
    <citation type="submission" date="2017-06" db="EMBL/GenBank/DDBJ databases">
        <title>Complete genome of Francisella adeliensis.</title>
        <authorList>
            <person name="Vallesi A."/>
            <person name="Sjodin A."/>
        </authorList>
    </citation>
    <scope>NUCLEOTIDE SEQUENCE [LARGE SCALE GENOMIC DNA]</scope>
    <source>
        <strain evidence="8 10">FDC440</strain>
    </source>
</reference>
<feature type="domain" description="Aminotransferase class I/classII large" evidence="7">
    <location>
        <begin position="33"/>
        <end position="385"/>
    </location>
</feature>
<dbReference type="GO" id="GO:0030170">
    <property type="term" value="F:pyridoxal phosphate binding"/>
    <property type="evidence" value="ECO:0007669"/>
    <property type="project" value="InterPro"/>
</dbReference>
<dbReference type="SUPFAM" id="SSF53383">
    <property type="entry name" value="PLP-dependent transferases"/>
    <property type="match status" value="1"/>
</dbReference>
<dbReference type="Gene3D" id="3.40.640.10">
    <property type="entry name" value="Type I PLP-dependent aspartate aminotransferase-like (Major domain)"/>
    <property type="match status" value="1"/>
</dbReference>
<dbReference type="RefSeq" id="WP_112869331.1">
    <property type="nucleotide sequence ID" value="NZ_CP021781.1"/>
</dbReference>
<dbReference type="Gene3D" id="3.90.1150.10">
    <property type="entry name" value="Aspartate Aminotransferase, domain 1"/>
    <property type="match status" value="1"/>
</dbReference>
<evidence type="ECO:0000256" key="5">
    <source>
        <dbReference type="ARBA" id="ARBA00022898"/>
    </source>
</evidence>
<dbReference type="PROSITE" id="PS00105">
    <property type="entry name" value="AA_TRANSFER_CLASS_1"/>
    <property type="match status" value="1"/>
</dbReference>
<dbReference type="Pfam" id="PF00155">
    <property type="entry name" value="Aminotran_1_2"/>
    <property type="match status" value="1"/>
</dbReference>